<dbReference type="PROSITE" id="PS00107">
    <property type="entry name" value="PROTEIN_KINASE_ATP"/>
    <property type="match status" value="1"/>
</dbReference>
<dbReference type="SUPFAM" id="SSF56112">
    <property type="entry name" value="Protein kinase-like (PK-like)"/>
    <property type="match status" value="1"/>
</dbReference>
<organism evidence="2 3">
    <name type="scientific">Kingdonia uniflora</name>
    <dbReference type="NCBI Taxonomy" id="39325"/>
    <lineage>
        <taxon>Eukaryota</taxon>
        <taxon>Viridiplantae</taxon>
        <taxon>Streptophyta</taxon>
        <taxon>Embryophyta</taxon>
        <taxon>Tracheophyta</taxon>
        <taxon>Spermatophyta</taxon>
        <taxon>Magnoliopsida</taxon>
        <taxon>Ranunculales</taxon>
        <taxon>Circaeasteraceae</taxon>
        <taxon>Kingdonia</taxon>
    </lineage>
</organism>
<comment type="caution">
    <text evidence="2">The sequence shown here is derived from an EMBL/GenBank/DDBJ whole genome shotgun (WGS) entry which is preliminary data.</text>
</comment>
<dbReference type="EMBL" id="JACGCM010002345">
    <property type="protein sequence ID" value="KAF6140954.1"/>
    <property type="molecule type" value="Genomic_DNA"/>
</dbReference>
<proteinExistence type="predicted"/>
<dbReference type="AlphaFoldDB" id="A0A7J7LEL2"/>
<protein>
    <submittedName>
        <fullName evidence="2">Uncharacterized protein</fullName>
    </submittedName>
</protein>
<accession>A0A7J7LEL2</accession>
<evidence type="ECO:0000313" key="3">
    <source>
        <dbReference type="Proteomes" id="UP000541444"/>
    </source>
</evidence>
<evidence type="ECO:0000256" key="1">
    <source>
        <dbReference type="PROSITE-ProRule" id="PRU10141"/>
    </source>
</evidence>
<reference evidence="2 3" key="1">
    <citation type="journal article" date="2020" name="IScience">
        <title>Genome Sequencing of the Endangered Kingdonia uniflora (Circaeasteraceae, Ranunculales) Reveals Potential Mechanisms of Evolutionary Specialization.</title>
        <authorList>
            <person name="Sun Y."/>
            <person name="Deng T."/>
            <person name="Zhang A."/>
            <person name="Moore M.J."/>
            <person name="Landis J.B."/>
            <person name="Lin N."/>
            <person name="Zhang H."/>
            <person name="Zhang X."/>
            <person name="Huang J."/>
            <person name="Zhang X."/>
            <person name="Sun H."/>
            <person name="Wang H."/>
        </authorList>
    </citation>
    <scope>NUCLEOTIDE SEQUENCE [LARGE SCALE GENOMIC DNA]</scope>
    <source>
        <strain evidence="2">TB1705</strain>
        <tissue evidence="2">Leaf</tissue>
    </source>
</reference>
<dbReference type="GO" id="GO:0005524">
    <property type="term" value="F:ATP binding"/>
    <property type="evidence" value="ECO:0007669"/>
    <property type="project" value="UniProtKB-UniRule"/>
</dbReference>
<name>A0A7J7LEL2_9MAGN</name>
<dbReference type="Proteomes" id="UP000541444">
    <property type="component" value="Unassembled WGS sequence"/>
</dbReference>
<dbReference type="InterPro" id="IPR011009">
    <property type="entry name" value="Kinase-like_dom_sf"/>
</dbReference>
<sequence>MFIIAGIRVITDRVNQKGQSTIDDQTQTITIDTQTMERFLGDMANEKPIWFLPQQLENFTGKYSRKLGSGGFGIVYKGKYLNGVELAVKQKQVSSNHVLSTQQCRKGKVDVAILDSDGTDIDQSVEKNGMGLTISNPGISNTINRDISQACLIMNTTLLAMGNPINTNAILESDHSATTINSSAVLSANTADSCGTSIDQFVEQNGMGLTISNLGISNTINKDIAQACLIMNTALLAIGNPIDTNAILESDQSATTVNPSAIVSANTTGNQ</sequence>
<evidence type="ECO:0000313" key="2">
    <source>
        <dbReference type="EMBL" id="KAF6140954.1"/>
    </source>
</evidence>
<gene>
    <name evidence="2" type="ORF">GIB67_030165</name>
</gene>
<dbReference type="Gene3D" id="3.30.200.20">
    <property type="entry name" value="Phosphorylase Kinase, domain 1"/>
    <property type="match status" value="1"/>
</dbReference>
<dbReference type="InterPro" id="IPR017441">
    <property type="entry name" value="Protein_kinase_ATP_BS"/>
</dbReference>
<keyword evidence="1" id="KW-0547">Nucleotide-binding</keyword>
<keyword evidence="1" id="KW-0067">ATP-binding</keyword>
<keyword evidence="3" id="KW-1185">Reference proteome</keyword>
<feature type="binding site" evidence="1">
    <location>
        <position position="89"/>
    </location>
    <ligand>
        <name>ATP</name>
        <dbReference type="ChEBI" id="CHEBI:30616"/>
    </ligand>
</feature>